<dbReference type="STRING" id="5364.A0A5C3MUW4"/>
<feature type="domain" description="Fumarylacetoacetase-like C-terminal" evidence="3">
    <location>
        <begin position="76"/>
        <end position="284"/>
    </location>
</feature>
<dbReference type="OrthoDB" id="411064at2759"/>
<dbReference type="AlphaFoldDB" id="A0A5C3MUW4"/>
<evidence type="ECO:0000313" key="4">
    <source>
        <dbReference type="EMBL" id="TFK48870.1"/>
    </source>
</evidence>
<dbReference type="GO" id="GO:0050163">
    <property type="term" value="F:oxaloacetate tautomerase activity"/>
    <property type="evidence" value="ECO:0007669"/>
    <property type="project" value="UniProtKB-ARBA"/>
</dbReference>
<dbReference type="GO" id="GO:0046872">
    <property type="term" value="F:metal ion binding"/>
    <property type="evidence" value="ECO:0007669"/>
    <property type="project" value="UniProtKB-KW"/>
</dbReference>
<dbReference type="SUPFAM" id="SSF56529">
    <property type="entry name" value="FAH"/>
    <property type="match status" value="1"/>
</dbReference>
<gene>
    <name evidence="4" type="ORF">OE88DRAFT_1664080</name>
</gene>
<keyword evidence="5" id="KW-1185">Reference proteome</keyword>
<accession>A0A5C3MUW4</accession>
<name>A0A5C3MUW4_9AGAM</name>
<dbReference type="GO" id="GO:0018773">
    <property type="term" value="F:acetylpyruvate hydrolase activity"/>
    <property type="evidence" value="ECO:0007669"/>
    <property type="project" value="TreeGrafter"/>
</dbReference>
<evidence type="ECO:0000256" key="2">
    <source>
        <dbReference type="ARBA" id="ARBA00022723"/>
    </source>
</evidence>
<dbReference type="InterPro" id="IPR036663">
    <property type="entry name" value="Fumarylacetoacetase_C_sf"/>
</dbReference>
<proteinExistence type="inferred from homology"/>
<dbReference type="InterPro" id="IPR011234">
    <property type="entry name" value="Fumarylacetoacetase-like_C"/>
</dbReference>
<reference evidence="4 5" key="1">
    <citation type="journal article" date="2019" name="Nat. Ecol. Evol.">
        <title>Megaphylogeny resolves global patterns of mushroom evolution.</title>
        <authorList>
            <person name="Varga T."/>
            <person name="Krizsan K."/>
            <person name="Foldi C."/>
            <person name="Dima B."/>
            <person name="Sanchez-Garcia M."/>
            <person name="Sanchez-Ramirez S."/>
            <person name="Szollosi G.J."/>
            <person name="Szarkandi J.G."/>
            <person name="Papp V."/>
            <person name="Albert L."/>
            <person name="Andreopoulos W."/>
            <person name="Angelini C."/>
            <person name="Antonin V."/>
            <person name="Barry K.W."/>
            <person name="Bougher N.L."/>
            <person name="Buchanan P."/>
            <person name="Buyck B."/>
            <person name="Bense V."/>
            <person name="Catcheside P."/>
            <person name="Chovatia M."/>
            <person name="Cooper J."/>
            <person name="Damon W."/>
            <person name="Desjardin D."/>
            <person name="Finy P."/>
            <person name="Geml J."/>
            <person name="Haridas S."/>
            <person name="Hughes K."/>
            <person name="Justo A."/>
            <person name="Karasinski D."/>
            <person name="Kautmanova I."/>
            <person name="Kiss B."/>
            <person name="Kocsube S."/>
            <person name="Kotiranta H."/>
            <person name="LaButti K.M."/>
            <person name="Lechner B.E."/>
            <person name="Liimatainen K."/>
            <person name="Lipzen A."/>
            <person name="Lukacs Z."/>
            <person name="Mihaltcheva S."/>
            <person name="Morgado L.N."/>
            <person name="Niskanen T."/>
            <person name="Noordeloos M.E."/>
            <person name="Ohm R.A."/>
            <person name="Ortiz-Santana B."/>
            <person name="Ovrebo C."/>
            <person name="Racz N."/>
            <person name="Riley R."/>
            <person name="Savchenko A."/>
            <person name="Shiryaev A."/>
            <person name="Soop K."/>
            <person name="Spirin V."/>
            <person name="Szebenyi C."/>
            <person name="Tomsovsky M."/>
            <person name="Tulloss R.E."/>
            <person name="Uehling J."/>
            <person name="Grigoriev I.V."/>
            <person name="Vagvolgyi C."/>
            <person name="Papp T."/>
            <person name="Martin F.M."/>
            <person name="Miettinen O."/>
            <person name="Hibbett D.S."/>
            <person name="Nagy L.G."/>
        </authorList>
    </citation>
    <scope>NUCLEOTIDE SEQUENCE [LARGE SCALE GENOMIC DNA]</scope>
    <source>
        <strain evidence="4 5">OMC1185</strain>
    </source>
</reference>
<sequence>MAEWTHLVRFVASDDSQTYFGQLVETGGEALKSVGEGTEVYVVKGDPLGEYTVTQERKKIEKVLSPLAKEQVPLIKCVGLNYAKHAAEGNFNVPEWPTLFIKPRTALADPATDIPIPECVQDKSLDFEAELCFVLAKDCRNVPMNAPNWREYVAGYAVGNDLSWRRAQMDPKLSGSQICMGKGPDKFAPVGPVLVSGKAIDASDLPISLRRNGETMQSSRTSDMIYKVPDIISRFSQGTTLEKGTIIMTGTPEGVGVLRNPKVYLEHGDKVEVEIDGLGILRHGIHYE</sequence>
<dbReference type="FunFam" id="3.90.850.10:FF:000002">
    <property type="entry name" value="2-hydroxyhepta-2,4-diene-1,7-dioate isomerase"/>
    <property type="match status" value="1"/>
</dbReference>
<evidence type="ECO:0000313" key="5">
    <source>
        <dbReference type="Proteomes" id="UP000305948"/>
    </source>
</evidence>
<keyword evidence="4" id="KW-0378">Hydrolase</keyword>
<protein>
    <submittedName>
        <fullName evidence="4">Fumarylacetoacetate hydrolase family protein</fullName>
    </submittedName>
</protein>
<organism evidence="4 5">
    <name type="scientific">Heliocybe sulcata</name>
    <dbReference type="NCBI Taxonomy" id="5364"/>
    <lineage>
        <taxon>Eukaryota</taxon>
        <taxon>Fungi</taxon>
        <taxon>Dikarya</taxon>
        <taxon>Basidiomycota</taxon>
        <taxon>Agaricomycotina</taxon>
        <taxon>Agaricomycetes</taxon>
        <taxon>Gloeophyllales</taxon>
        <taxon>Gloeophyllaceae</taxon>
        <taxon>Heliocybe</taxon>
    </lineage>
</organism>
<dbReference type="Gene3D" id="3.90.850.10">
    <property type="entry name" value="Fumarylacetoacetase-like, C-terminal domain"/>
    <property type="match status" value="1"/>
</dbReference>
<evidence type="ECO:0000256" key="1">
    <source>
        <dbReference type="ARBA" id="ARBA00010211"/>
    </source>
</evidence>
<dbReference type="PANTHER" id="PTHR11820">
    <property type="entry name" value="ACYLPYRUVASE"/>
    <property type="match status" value="1"/>
</dbReference>
<dbReference type="Proteomes" id="UP000305948">
    <property type="component" value="Unassembled WGS sequence"/>
</dbReference>
<comment type="similarity">
    <text evidence="1">Belongs to the FAH family.</text>
</comment>
<dbReference type="PANTHER" id="PTHR11820:SF7">
    <property type="entry name" value="ACYLPYRUVASE FAHD1, MITOCHONDRIAL"/>
    <property type="match status" value="1"/>
</dbReference>
<dbReference type="Pfam" id="PF01557">
    <property type="entry name" value="FAA_hydrolase"/>
    <property type="match status" value="1"/>
</dbReference>
<evidence type="ECO:0000259" key="3">
    <source>
        <dbReference type="Pfam" id="PF01557"/>
    </source>
</evidence>
<dbReference type="GO" id="GO:0006107">
    <property type="term" value="P:oxaloacetate metabolic process"/>
    <property type="evidence" value="ECO:0007669"/>
    <property type="project" value="UniProtKB-ARBA"/>
</dbReference>
<keyword evidence="2" id="KW-0479">Metal-binding</keyword>
<dbReference type="EMBL" id="ML213518">
    <property type="protein sequence ID" value="TFK48870.1"/>
    <property type="molecule type" value="Genomic_DNA"/>
</dbReference>